<dbReference type="Proteomes" id="UP001249851">
    <property type="component" value="Unassembled WGS sequence"/>
</dbReference>
<comment type="caution">
    <text evidence="1">The sequence shown here is derived from an EMBL/GenBank/DDBJ whole genome shotgun (WGS) entry which is preliminary data.</text>
</comment>
<keyword evidence="2" id="KW-1185">Reference proteome</keyword>
<dbReference type="EMBL" id="JARQWQ010000055">
    <property type="protein sequence ID" value="KAK2556575.1"/>
    <property type="molecule type" value="Genomic_DNA"/>
</dbReference>
<dbReference type="AlphaFoldDB" id="A0AAD9Q8E1"/>
<reference evidence="1" key="1">
    <citation type="journal article" date="2023" name="G3 (Bethesda)">
        <title>Whole genome assembly and annotation of the endangered Caribbean coral Acropora cervicornis.</title>
        <authorList>
            <person name="Selwyn J.D."/>
            <person name="Vollmer S.V."/>
        </authorList>
    </citation>
    <scope>NUCLEOTIDE SEQUENCE</scope>
    <source>
        <strain evidence="1">K2</strain>
    </source>
</reference>
<evidence type="ECO:0000313" key="1">
    <source>
        <dbReference type="EMBL" id="KAK2556575.1"/>
    </source>
</evidence>
<protein>
    <submittedName>
        <fullName evidence="1">Uncharacterized protein</fullName>
    </submittedName>
</protein>
<evidence type="ECO:0000313" key="2">
    <source>
        <dbReference type="Proteomes" id="UP001249851"/>
    </source>
</evidence>
<sequence>MFESSDMEAFIALHAANIGFYRLLSTLEIWLYFFTLQMICVAKICDFETEIAWTKEDCSNILSKSVIREIITSTHVTMLLYSGGMQHVNDVILTSCCDIIDSDWVVTCVISLDIFQANLKICAGNILKWRRMIVVFYLPQSLGEQQEKNVIQGLFAFFFDGYLLDVSLKEEK</sequence>
<name>A0AAD9Q8E1_ACRCE</name>
<accession>A0AAD9Q8E1</accession>
<reference evidence="1" key="2">
    <citation type="journal article" date="2023" name="Science">
        <title>Genomic signatures of disease resistance in endangered staghorn corals.</title>
        <authorList>
            <person name="Vollmer S.V."/>
            <person name="Selwyn J.D."/>
            <person name="Despard B.A."/>
            <person name="Roesel C.L."/>
        </authorList>
    </citation>
    <scope>NUCLEOTIDE SEQUENCE</scope>
    <source>
        <strain evidence="1">K2</strain>
    </source>
</reference>
<proteinExistence type="predicted"/>
<gene>
    <name evidence="1" type="ORF">P5673_021488</name>
</gene>
<organism evidence="1 2">
    <name type="scientific">Acropora cervicornis</name>
    <name type="common">Staghorn coral</name>
    <dbReference type="NCBI Taxonomy" id="6130"/>
    <lineage>
        <taxon>Eukaryota</taxon>
        <taxon>Metazoa</taxon>
        <taxon>Cnidaria</taxon>
        <taxon>Anthozoa</taxon>
        <taxon>Hexacorallia</taxon>
        <taxon>Scleractinia</taxon>
        <taxon>Astrocoeniina</taxon>
        <taxon>Acroporidae</taxon>
        <taxon>Acropora</taxon>
    </lineage>
</organism>